<accession>A0A1S4B9A5</accession>
<dbReference type="InterPro" id="IPR002401">
    <property type="entry name" value="Cyt_P450_E_grp-I"/>
</dbReference>
<reference evidence="7" key="1">
    <citation type="submission" date="2025-08" db="UniProtKB">
        <authorList>
            <consortium name="RefSeq"/>
        </authorList>
    </citation>
    <scope>IDENTIFICATION</scope>
</reference>
<dbReference type="SMR" id="A0A1S4B9A5"/>
<organism evidence="7">
    <name type="scientific">Nicotiana tabacum</name>
    <name type="common">Common tobacco</name>
    <dbReference type="NCBI Taxonomy" id="4097"/>
    <lineage>
        <taxon>Eukaryota</taxon>
        <taxon>Viridiplantae</taxon>
        <taxon>Streptophyta</taxon>
        <taxon>Embryophyta</taxon>
        <taxon>Tracheophyta</taxon>
        <taxon>Spermatophyta</taxon>
        <taxon>Magnoliopsida</taxon>
        <taxon>eudicotyledons</taxon>
        <taxon>Gunneridae</taxon>
        <taxon>Pentapetalae</taxon>
        <taxon>asterids</taxon>
        <taxon>lamiids</taxon>
        <taxon>Solanales</taxon>
        <taxon>Solanaceae</taxon>
        <taxon>Nicotianoideae</taxon>
        <taxon>Nicotianeae</taxon>
        <taxon>Nicotiana</taxon>
    </lineage>
</organism>
<dbReference type="InterPro" id="IPR001128">
    <property type="entry name" value="Cyt_P450"/>
</dbReference>
<evidence type="ECO:0000313" key="7">
    <source>
        <dbReference type="RefSeq" id="XP_016485383.1"/>
    </source>
</evidence>
<sequence length="295" mass="33105">MEAAWLFASVSISLLFLVFKLVSSRGQQYNLPPTPGLKLPIIGHLYILKQHMHRTLGNLSEKYGPIFSLQLGKRLVVVVSSPSAVEECFTKNDIVLANRPPLMVGGYNCTTIIDSSYGDHWRNLRLICTLEIFSSSRLYNSQSIRQHEVKLLVHKLFLSSKDFGATSVELKSKFSELSFNITMRMRTKKNIVKQLGRKMDEFLQSLIIDEYRCAENRNTMIDHLLSLQESQPEYYTDEIIKGIIMVPDIIEPAGPAQAPAMPIVIPGLHEALAQILTVCTGLDQVVSSQAAPPNF</sequence>
<keyword evidence="4" id="KW-0408">Iron</keyword>
<dbReference type="InterPro" id="IPR050651">
    <property type="entry name" value="Plant_Cytochrome_P450_Monoox"/>
</dbReference>
<dbReference type="GO" id="GO:0005506">
    <property type="term" value="F:iron ion binding"/>
    <property type="evidence" value="ECO:0007669"/>
    <property type="project" value="InterPro"/>
</dbReference>
<dbReference type="InterPro" id="IPR036396">
    <property type="entry name" value="Cyt_P450_sf"/>
</dbReference>
<dbReference type="GO" id="GO:0004497">
    <property type="term" value="F:monooxygenase activity"/>
    <property type="evidence" value="ECO:0000318"/>
    <property type="project" value="GO_Central"/>
</dbReference>
<dbReference type="KEGG" id="nta:107805814"/>
<dbReference type="RefSeq" id="XP_016485383.1">
    <property type="nucleotide sequence ID" value="XM_016629897.1"/>
</dbReference>
<evidence type="ECO:0000256" key="3">
    <source>
        <dbReference type="ARBA" id="ARBA00023002"/>
    </source>
</evidence>
<evidence type="ECO:0000256" key="5">
    <source>
        <dbReference type="ARBA" id="ARBA00023033"/>
    </source>
</evidence>
<dbReference type="GO" id="GO:0020037">
    <property type="term" value="F:heme binding"/>
    <property type="evidence" value="ECO:0007669"/>
    <property type="project" value="InterPro"/>
</dbReference>
<dbReference type="GO" id="GO:0016020">
    <property type="term" value="C:membrane"/>
    <property type="evidence" value="ECO:0007669"/>
    <property type="project" value="UniProtKB-SubCell"/>
</dbReference>
<dbReference type="PRINTS" id="PR00463">
    <property type="entry name" value="EP450I"/>
</dbReference>
<keyword evidence="2" id="KW-0479">Metal-binding</keyword>
<keyword evidence="1" id="KW-0349">Heme</keyword>
<keyword evidence="3" id="KW-0560">Oxidoreductase</keyword>
<evidence type="ECO:0000256" key="6">
    <source>
        <dbReference type="SAM" id="SignalP"/>
    </source>
</evidence>
<dbReference type="OrthoDB" id="1055148at2759"/>
<name>A0A1S4B9A5_TOBAC</name>
<dbReference type="PANTHER" id="PTHR47947">
    <property type="entry name" value="CYTOCHROME P450 82C3-RELATED"/>
    <property type="match status" value="1"/>
</dbReference>
<gene>
    <name evidence="7" type="primary">LOC107805814</name>
</gene>
<dbReference type="Gene3D" id="1.10.630.10">
    <property type="entry name" value="Cytochrome P450"/>
    <property type="match status" value="1"/>
</dbReference>
<proteinExistence type="predicted"/>
<protein>
    <submittedName>
        <fullName evidence="7">Cytochrome P450 81E8-like</fullName>
    </submittedName>
</protein>
<evidence type="ECO:0000256" key="4">
    <source>
        <dbReference type="ARBA" id="ARBA00023004"/>
    </source>
</evidence>
<dbReference type="SUPFAM" id="SSF48264">
    <property type="entry name" value="Cytochrome P450"/>
    <property type="match status" value="1"/>
</dbReference>
<dbReference type="GO" id="GO:0016705">
    <property type="term" value="F:oxidoreductase activity, acting on paired donors, with incorporation or reduction of molecular oxygen"/>
    <property type="evidence" value="ECO:0007669"/>
    <property type="project" value="InterPro"/>
</dbReference>
<keyword evidence="5" id="KW-0503">Monooxygenase</keyword>
<keyword evidence="6" id="KW-0732">Signal</keyword>
<feature type="signal peptide" evidence="6">
    <location>
        <begin position="1"/>
        <end position="26"/>
    </location>
</feature>
<evidence type="ECO:0000256" key="1">
    <source>
        <dbReference type="ARBA" id="ARBA00022617"/>
    </source>
</evidence>
<dbReference type="OMA" id="SKTHRYN"/>
<dbReference type="PaxDb" id="4097-A0A1S4B9A5"/>
<dbReference type="Pfam" id="PF00067">
    <property type="entry name" value="p450"/>
    <property type="match status" value="1"/>
</dbReference>
<dbReference type="STRING" id="4097.A0A1S4B9A5"/>
<evidence type="ECO:0000256" key="2">
    <source>
        <dbReference type="ARBA" id="ARBA00022723"/>
    </source>
</evidence>
<dbReference type="PANTHER" id="PTHR47947:SF55">
    <property type="entry name" value="CYTOCHROME P450 81E8-LIKE"/>
    <property type="match status" value="1"/>
</dbReference>
<feature type="chain" id="PRO_5010328320" evidence="6">
    <location>
        <begin position="27"/>
        <end position="295"/>
    </location>
</feature>
<dbReference type="AlphaFoldDB" id="A0A1S4B9A5"/>